<reference evidence="10 11" key="1">
    <citation type="submission" date="2016-02" db="EMBL/GenBank/DDBJ databases">
        <title>Complete genome sequence and transcriptome regulation of the pentose utilising yeast Sugiyamaella lignohabitans.</title>
        <authorList>
            <person name="Bellasio M."/>
            <person name="Peymann A."/>
            <person name="Valli M."/>
            <person name="Sipitzky M."/>
            <person name="Graf A."/>
            <person name="Sauer M."/>
            <person name="Marx H."/>
            <person name="Mattanovich D."/>
        </authorList>
    </citation>
    <scope>NUCLEOTIDE SEQUENCE [LARGE SCALE GENOMIC DNA]</scope>
    <source>
        <strain evidence="10 11">CBS 10342</strain>
    </source>
</reference>
<evidence type="ECO:0000313" key="10">
    <source>
        <dbReference type="EMBL" id="ANB11967.1"/>
    </source>
</evidence>
<keyword evidence="5 7" id="KW-0539">Nucleus</keyword>
<name>A0A161HI08_9ASCO</name>
<evidence type="ECO:0000256" key="5">
    <source>
        <dbReference type="ARBA" id="ARBA00023242"/>
    </source>
</evidence>
<dbReference type="GO" id="GO:0006357">
    <property type="term" value="P:regulation of transcription by RNA polymerase II"/>
    <property type="evidence" value="ECO:0007669"/>
    <property type="project" value="InterPro"/>
</dbReference>
<feature type="compositionally biased region" description="Low complexity" evidence="8">
    <location>
        <begin position="872"/>
        <end position="923"/>
    </location>
</feature>
<evidence type="ECO:0000256" key="8">
    <source>
        <dbReference type="SAM" id="MobiDB-lite"/>
    </source>
</evidence>
<dbReference type="GO" id="GO:0005634">
    <property type="term" value="C:nucleus"/>
    <property type="evidence" value="ECO:0007669"/>
    <property type="project" value="UniProtKB-SubCell"/>
</dbReference>
<evidence type="ECO:0000256" key="3">
    <source>
        <dbReference type="ARBA" id="ARBA00023015"/>
    </source>
</evidence>
<dbReference type="RefSeq" id="XP_018734444.1">
    <property type="nucleotide sequence ID" value="XM_018878856.1"/>
</dbReference>
<dbReference type="InterPro" id="IPR024943">
    <property type="entry name" value="Enhancer_polycomb"/>
</dbReference>
<evidence type="ECO:0000256" key="4">
    <source>
        <dbReference type="ARBA" id="ARBA00023163"/>
    </source>
</evidence>
<accession>A0A161HI08</accession>
<organism evidence="10 11">
    <name type="scientific">Sugiyamaella lignohabitans</name>
    <dbReference type="NCBI Taxonomy" id="796027"/>
    <lineage>
        <taxon>Eukaryota</taxon>
        <taxon>Fungi</taxon>
        <taxon>Dikarya</taxon>
        <taxon>Ascomycota</taxon>
        <taxon>Saccharomycotina</taxon>
        <taxon>Dipodascomycetes</taxon>
        <taxon>Dipodascales</taxon>
        <taxon>Trichomonascaceae</taxon>
        <taxon>Sugiyamaella</taxon>
    </lineage>
</organism>
<comment type="subcellular location">
    <subcellularLocation>
        <location evidence="1 7">Nucleus</location>
    </subcellularLocation>
</comment>
<comment type="function">
    <text evidence="6">Component of the NuA4 histone acetyltransferase complex which is involved in transcriptional activation of selected genes principally by acetylation of nucleosomal histone H4 and H2A. The NuA4 complex is also involved in DNA repair. Involved in gene silencing by neighboring heterochromatin, blockage of the silencing spreading along the chromosome, and required for cell cycle progression through G2/M.</text>
</comment>
<feature type="region of interest" description="Disordered" evidence="8">
    <location>
        <begin position="415"/>
        <end position="438"/>
    </location>
</feature>
<comment type="similarity">
    <text evidence="2 7">Belongs to the enhancer of polycomb family.</text>
</comment>
<dbReference type="GeneID" id="30033796"/>
<keyword evidence="11" id="KW-1185">Reference proteome</keyword>
<dbReference type="Proteomes" id="UP000189580">
    <property type="component" value="Chromosome a"/>
</dbReference>
<dbReference type="PANTHER" id="PTHR14898">
    <property type="entry name" value="ENHANCER OF POLYCOMB"/>
    <property type="match status" value="1"/>
</dbReference>
<proteinExistence type="inferred from homology"/>
<feature type="region of interest" description="Disordered" evidence="8">
    <location>
        <begin position="798"/>
        <end position="830"/>
    </location>
</feature>
<feature type="domain" description="Enhancer of polycomb-like N-terminal" evidence="9">
    <location>
        <begin position="11"/>
        <end position="172"/>
    </location>
</feature>
<dbReference type="AlphaFoldDB" id="A0A161HI08"/>
<feature type="compositionally biased region" description="Basic and acidic residues" evidence="8">
    <location>
        <begin position="378"/>
        <end position="389"/>
    </location>
</feature>
<dbReference type="Pfam" id="PF10513">
    <property type="entry name" value="EPL1"/>
    <property type="match status" value="1"/>
</dbReference>
<dbReference type="KEGG" id="slb:AWJ20_194"/>
<gene>
    <name evidence="10" type="primary">EPL1</name>
    <name evidence="10" type="ORF">AWJ20_194</name>
</gene>
<feature type="compositionally biased region" description="Low complexity" evidence="8">
    <location>
        <begin position="415"/>
        <end position="437"/>
    </location>
</feature>
<feature type="compositionally biased region" description="Low complexity" evidence="8">
    <location>
        <begin position="931"/>
        <end position="949"/>
    </location>
</feature>
<dbReference type="EMBL" id="CP014501">
    <property type="protein sequence ID" value="ANB11967.1"/>
    <property type="molecule type" value="Genomic_DNA"/>
</dbReference>
<dbReference type="GO" id="GO:0035267">
    <property type="term" value="C:NuA4 histone acetyltransferase complex"/>
    <property type="evidence" value="ECO:0007669"/>
    <property type="project" value="InterPro"/>
</dbReference>
<protein>
    <recommendedName>
        <fullName evidence="7">Enhancer of polycomb-like protein</fullName>
    </recommendedName>
</protein>
<evidence type="ECO:0000256" key="1">
    <source>
        <dbReference type="ARBA" id="ARBA00004123"/>
    </source>
</evidence>
<evidence type="ECO:0000256" key="7">
    <source>
        <dbReference type="RuleBase" id="RU361124"/>
    </source>
</evidence>
<evidence type="ECO:0000259" key="9">
    <source>
        <dbReference type="Pfam" id="PF10513"/>
    </source>
</evidence>
<feature type="compositionally biased region" description="Low complexity" evidence="8">
    <location>
        <begin position="818"/>
        <end position="830"/>
    </location>
</feature>
<keyword evidence="4 7" id="KW-0804">Transcription</keyword>
<feature type="region of interest" description="Disordered" evidence="8">
    <location>
        <begin position="378"/>
        <end position="403"/>
    </location>
</feature>
<evidence type="ECO:0000256" key="2">
    <source>
        <dbReference type="ARBA" id="ARBA00008035"/>
    </source>
</evidence>
<dbReference type="InterPro" id="IPR019542">
    <property type="entry name" value="Enhancer_polycomb-like_N"/>
</dbReference>
<sequence>MPTSTPAARFRQRKISVKQTLAVVKQTDIPDLEDEQQRELQQIETGVEKAEESEHHLKEVMNAHAAATSGAKVAQVYIPTPDASKKWSEFAKFYKGKFTPPAVYIRTSATVEDTEGCPYSMDEEDDAFLQKMNEEAIAESKKASSTGSDSKASSPNICTPDEFEMICHKFESVVSEKQPFLSTAPNSLLSLEELSETIIEQITQAENDPSSPEFLLRNMSASALASPGAGMYTPLYRKGPRPLVKSFQLFSAKIYPHYRERKIARGGKSVFPTLKFEDNSEKDDSDPYVCFRRREVRQVRKTRRTDMQSSERLRRLQAEMEAARELVELVVKREQLRKEALMSELNIFEHRVKVKTLKRTLGIKGDDEDLVAHKKKKVEEKKVGKDGKPLRKSTGTGLGGEKGSSAAAVAAANASTGSGAGTTGSSKAGSGTGSSSAPATVIIGPDGVITSTAPNGVNQVVPPNVRLPASKIPDMDLLSIEQVLREKEMAIRNAVKSKLKTRAQQDREWVNYTDNPFVPYCDYFDPGLERQMSEHGRIMDAKHSAYSSIASSYPPSTDMLLKLPLAASLGSSYSSRVEVSPVVMRTALNPETGDLELIAKAGEKDMNASGSFQVPRFSSTSLRKRIGRGGRIMVDRRGLVARPVSLNDDVLDKNTDDVEGQRLVDRYKYDSENHADNMEFACSDPCRLNGISDATQSIRFGGMLLSKAYETYREAYQQRQQQLLNLQQKLIQQQQLQLQQQQQQRQQQIQQRQQQRLQQQQAQQAQQQAQQQQQQQQGANLTPEQIQLRQRQLQQMQQQMQQQQLNGGGAVTGASANGASQATGQPQSQAQFQASQAQLAAAAAAAGRTTPLIRPPPSATMGVNGVPKLPPTTQAGGQQLTPQQQQQANIALLKQQQAAKLAAQQRTQAQIQAQAQAQQAKSAPTPPPRSPSTNSPSSSTASATPTPNRVVPVRKVEANV</sequence>
<dbReference type="OrthoDB" id="435275at2759"/>
<keyword evidence="3 7" id="KW-0805">Transcription regulation</keyword>
<evidence type="ECO:0000256" key="6">
    <source>
        <dbReference type="ARBA" id="ARBA00025513"/>
    </source>
</evidence>
<feature type="region of interest" description="Disordered" evidence="8">
    <location>
        <begin position="850"/>
        <end position="960"/>
    </location>
</feature>
<evidence type="ECO:0000313" key="11">
    <source>
        <dbReference type="Proteomes" id="UP000189580"/>
    </source>
</evidence>